<dbReference type="EMBL" id="BSNK01000001">
    <property type="protein sequence ID" value="GLQ23418.1"/>
    <property type="molecule type" value="Genomic_DNA"/>
</dbReference>
<sequence>MSKTRHVGLIAGGGDLPLYVAQSLRQSETELTIIEIDPDSKPGRFSNSQRFPLAKFGKIMKVLEKARITHVCLAGTVGRPDFSNFKPDMSAMRYLPGTLVAAKSGDDALLRHVLGIFESRGFEIVSAQDLCQTLLLRDGPLGLHSMSKDHREDAQRAMEIAEFIGEKDIGQGAVVADGVVLAVEAQEGTDAMLERVATLPDALRGNPVQRVGVLAKRVKPGQDSRVDLPTIGPRTIELAAHAGLAGIIADAGEAFVIDRAETIRLADEHGVFIVGLPKRTSRGST</sequence>
<dbReference type="Pfam" id="PF17930">
    <property type="entry name" value="LpxI_N"/>
    <property type="match status" value="1"/>
</dbReference>
<protein>
    <submittedName>
        <fullName evidence="3">UDP-2,3-diacylglucosamine pyrophosphatase</fullName>
    </submittedName>
</protein>
<organism evidence="3 4">
    <name type="scientific">Algimonas ampicilliniresistens</name>
    <dbReference type="NCBI Taxonomy" id="1298735"/>
    <lineage>
        <taxon>Bacteria</taxon>
        <taxon>Pseudomonadati</taxon>
        <taxon>Pseudomonadota</taxon>
        <taxon>Alphaproteobacteria</taxon>
        <taxon>Maricaulales</taxon>
        <taxon>Robiginitomaculaceae</taxon>
        <taxon>Algimonas</taxon>
    </lineage>
</organism>
<comment type="caution">
    <text evidence="3">The sequence shown here is derived from an EMBL/GenBank/DDBJ whole genome shotgun (WGS) entry which is preliminary data.</text>
</comment>
<proteinExistence type="predicted"/>
<reference evidence="3" key="1">
    <citation type="journal article" date="2014" name="Int. J. Syst. Evol. Microbiol.">
        <title>Complete genome of a new Firmicutes species belonging to the dominant human colonic microbiota ('Ruminococcus bicirculans') reveals two chromosomes and a selective capacity to utilize plant glucans.</title>
        <authorList>
            <consortium name="NISC Comparative Sequencing Program"/>
            <person name="Wegmann U."/>
            <person name="Louis P."/>
            <person name="Goesmann A."/>
            <person name="Henrissat B."/>
            <person name="Duncan S.H."/>
            <person name="Flint H.J."/>
        </authorList>
    </citation>
    <scope>NUCLEOTIDE SEQUENCE</scope>
    <source>
        <strain evidence="3">NBRC 108219</strain>
    </source>
</reference>
<feature type="domain" description="LpxI N-terminal" evidence="2">
    <location>
        <begin position="7"/>
        <end position="134"/>
    </location>
</feature>
<feature type="domain" description="LpxI C-terminal" evidence="1">
    <location>
        <begin position="139"/>
        <end position="274"/>
    </location>
</feature>
<evidence type="ECO:0000313" key="3">
    <source>
        <dbReference type="EMBL" id="GLQ23418.1"/>
    </source>
</evidence>
<evidence type="ECO:0000259" key="2">
    <source>
        <dbReference type="Pfam" id="PF17930"/>
    </source>
</evidence>
<evidence type="ECO:0000259" key="1">
    <source>
        <dbReference type="Pfam" id="PF06230"/>
    </source>
</evidence>
<dbReference type="InterPro" id="IPR041255">
    <property type="entry name" value="LpxI_N"/>
</dbReference>
<dbReference type="InterPro" id="IPR043167">
    <property type="entry name" value="LpxI_C_sf"/>
</dbReference>
<dbReference type="Gene3D" id="3.40.50.20">
    <property type="match status" value="1"/>
</dbReference>
<dbReference type="PANTHER" id="PTHR39962:SF1">
    <property type="entry name" value="LPXI FAMILY PROTEIN"/>
    <property type="match status" value="1"/>
</dbReference>
<gene>
    <name evidence="3" type="primary">lpxI</name>
    <name evidence="3" type="ORF">GCM10007853_12920</name>
</gene>
<keyword evidence="4" id="KW-1185">Reference proteome</keyword>
<dbReference type="Pfam" id="PF06230">
    <property type="entry name" value="LpxI_C"/>
    <property type="match status" value="1"/>
</dbReference>
<dbReference type="InterPro" id="IPR053174">
    <property type="entry name" value="LpxI"/>
</dbReference>
<dbReference type="PANTHER" id="PTHR39962">
    <property type="entry name" value="BLL4848 PROTEIN"/>
    <property type="match status" value="1"/>
</dbReference>
<evidence type="ECO:0000313" key="4">
    <source>
        <dbReference type="Proteomes" id="UP001161391"/>
    </source>
</evidence>
<reference evidence="3" key="2">
    <citation type="submission" date="2023-01" db="EMBL/GenBank/DDBJ databases">
        <title>Draft genome sequence of Algimonas ampicilliniresistens strain NBRC 108219.</title>
        <authorList>
            <person name="Sun Q."/>
            <person name="Mori K."/>
        </authorList>
    </citation>
    <scope>NUCLEOTIDE SEQUENCE</scope>
    <source>
        <strain evidence="3">NBRC 108219</strain>
    </source>
</reference>
<name>A0ABQ5V796_9PROT</name>
<dbReference type="RefSeq" id="WP_284388841.1">
    <property type="nucleotide sequence ID" value="NZ_BSNK01000001.1"/>
</dbReference>
<accession>A0ABQ5V796</accession>
<dbReference type="Proteomes" id="UP001161391">
    <property type="component" value="Unassembled WGS sequence"/>
</dbReference>
<dbReference type="InterPro" id="IPR010415">
    <property type="entry name" value="LpxI_C"/>
</dbReference>
<dbReference type="Gene3D" id="3.40.140.80">
    <property type="match status" value="1"/>
</dbReference>